<protein>
    <submittedName>
        <fullName evidence="2">Uncharacterized protein</fullName>
    </submittedName>
</protein>
<sequence length="99" mass="11448">MQCLRRDFALFPQLDGMRGDVTEAAALEAIGWRAVGRAEWELEVEDSKGRVERLSRAQDEAWQVREAKEDLRRLMKKGAAEWVAWCKAFQKDPEAARKK</sequence>
<dbReference type="EMBL" id="KV751133">
    <property type="protein sequence ID" value="OCL01443.1"/>
    <property type="molecule type" value="Genomic_DNA"/>
</dbReference>
<reference evidence="2 3" key="1">
    <citation type="journal article" date="2016" name="Nat. Commun.">
        <title>Ectomycorrhizal ecology is imprinted in the genome of the dominant symbiotic fungus Cenococcum geophilum.</title>
        <authorList>
            <consortium name="DOE Joint Genome Institute"/>
            <person name="Peter M."/>
            <person name="Kohler A."/>
            <person name="Ohm R.A."/>
            <person name="Kuo A."/>
            <person name="Krutzmann J."/>
            <person name="Morin E."/>
            <person name="Arend M."/>
            <person name="Barry K.W."/>
            <person name="Binder M."/>
            <person name="Choi C."/>
            <person name="Clum A."/>
            <person name="Copeland A."/>
            <person name="Grisel N."/>
            <person name="Haridas S."/>
            <person name="Kipfer T."/>
            <person name="LaButti K."/>
            <person name="Lindquist E."/>
            <person name="Lipzen A."/>
            <person name="Maire R."/>
            <person name="Meier B."/>
            <person name="Mihaltcheva S."/>
            <person name="Molinier V."/>
            <person name="Murat C."/>
            <person name="Poggeler S."/>
            <person name="Quandt C.A."/>
            <person name="Sperisen C."/>
            <person name="Tritt A."/>
            <person name="Tisserant E."/>
            <person name="Crous P.W."/>
            <person name="Henrissat B."/>
            <person name="Nehls U."/>
            <person name="Egli S."/>
            <person name="Spatafora J.W."/>
            <person name="Grigoriev I.V."/>
            <person name="Martin F.M."/>
        </authorList>
    </citation>
    <scope>NUCLEOTIDE SEQUENCE [LARGE SCALE GENOMIC DNA]</scope>
    <source>
        <strain evidence="2 3">CBS 207.34</strain>
    </source>
</reference>
<dbReference type="OrthoDB" id="3189033at2759"/>
<dbReference type="Proteomes" id="UP000250140">
    <property type="component" value="Unassembled WGS sequence"/>
</dbReference>
<evidence type="ECO:0000256" key="1">
    <source>
        <dbReference type="SAM" id="Coils"/>
    </source>
</evidence>
<evidence type="ECO:0000313" key="3">
    <source>
        <dbReference type="Proteomes" id="UP000250140"/>
    </source>
</evidence>
<organism evidence="2 3">
    <name type="scientific">Glonium stellatum</name>
    <dbReference type="NCBI Taxonomy" id="574774"/>
    <lineage>
        <taxon>Eukaryota</taxon>
        <taxon>Fungi</taxon>
        <taxon>Dikarya</taxon>
        <taxon>Ascomycota</taxon>
        <taxon>Pezizomycotina</taxon>
        <taxon>Dothideomycetes</taxon>
        <taxon>Pleosporomycetidae</taxon>
        <taxon>Gloniales</taxon>
        <taxon>Gloniaceae</taxon>
        <taxon>Glonium</taxon>
    </lineage>
</organism>
<gene>
    <name evidence="2" type="ORF">AOQ84DRAFT_393670</name>
</gene>
<evidence type="ECO:0000313" key="2">
    <source>
        <dbReference type="EMBL" id="OCL01443.1"/>
    </source>
</evidence>
<accession>A0A8E2JLF0</accession>
<feature type="coiled-coil region" evidence="1">
    <location>
        <begin position="37"/>
        <end position="77"/>
    </location>
</feature>
<name>A0A8E2JLF0_9PEZI</name>
<proteinExistence type="predicted"/>
<keyword evidence="3" id="KW-1185">Reference proteome</keyword>
<dbReference type="AlphaFoldDB" id="A0A8E2JLF0"/>
<keyword evidence="1" id="KW-0175">Coiled coil</keyword>